<accession>A0A4R2HLZ8</accession>
<keyword evidence="1" id="KW-1133">Transmembrane helix</keyword>
<evidence type="ECO:0008006" key="4">
    <source>
        <dbReference type="Google" id="ProtNLM"/>
    </source>
</evidence>
<feature type="transmembrane region" description="Helical" evidence="1">
    <location>
        <begin position="133"/>
        <end position="154"/>
    </location>
</feature>
<proteinExistence type="predicted"/>
<keyword evidence="1" id="KW-0812">Transmembrane</keyword>
<dbReference type="EMBL" id="SLWO01000001">
    <property type="protein sequence ID" value="TCO31219.1"/>
    <property type="molecule type" value="Genomic_DNA"/>
</dbReference>
<evidence type="ECO:0000313" key="3">
    <source>
        <dbReference type="Proteomes" id="UP000295684"/>
    </source>
</evidence>
<reference evidence="2 3" key="1">
    <citation type="submission" date="2019-03" db="EMBL/GenBank/DDBJ databases">
        <title>Genomic Encyclopedia of Type Strains, Phase IV (KMG-IV): sequencing the most valuable type-strain genomes for metagenomic binning, comparative biology and taxonomic classification.</title>
        <authorList>
            <person name="Goeker M."/>
        </authorList>
    </citation>
    <scope>NUCLEOTIDE SEQUENCE [LARGE SCALE GENOMIC DNA]</scope>
    <source>
        <strain evidence="2 3">DSM 103236</strain>
    </source>
</reference>
<organism evidence="2 3">
    <name type="scientific">Pedobacter psychrotolerans</name>
    <dbReference type="NCBI Taxonomy" id="1843235"/>
    <lineage>
        <taxon>Bacteria</taxon>
        <taxon>Pseudomonadati</taxon>
        <taxon>Bacteroidota</taxon>
        <taxon>Sphingobacteriia</taxon>
        <taxon>Sphingobacteriales</taxon>
        <taxon>Sphingobacteriaceae</taxon>
        <taxon>Pedobacter</taxon>
    </lineage>
</organism>
<name>A0A4R2HLZ8_9SPHI</name>
<feature type="transmembrane region" description="Helical" evidence="1">
    <location>
        <begin position="57"/>
        <end position="80"/>
    </location>
</feature>
<dbReference type="Proteomes" id="UP000295684">
    <property type="component" value="Unassembled WGS sequence"/>
</dbReference>
<evidence type="ECO:0000313" key="2">
    <source>
        <dbReference type="EMBL" id="TCO31219.1"/>
    </source>
</evidence>
<comment type="caution">
    <text evidence="2">The sequence shown here is derived from an EMBL/GenBank/DDBJ whole genome shotgun (WGS) entry which is preliminary data.</text>
</comment>
<feature type="transmembrane region" description="Helical" evidence="1">
    <location>
        <begin position="92"/>
        <end position="113"/>
    </location>
</feature>
<sequence>MTRWHIDHTKMNMKAMRPIFINVKRYRIHVLCWLVFMLYENILLVGMELNTPDLIALVVHAVTNIVFFYAFAGMISNWAWRSDQHDWWRIPIGVILSLVIYILVKVLLDYGIYSLNAADRNSNLLSLKILSGYIYRSVFFILCALGYCYLISFIKERDQKERLLASYFNHQILNSESDSTLYKCRTDLLYTHLNMHHLFSCLNFVYLKLVNQDDNLALLSLYSTNLVRYYMDTDAEKGSKLEKDLIQVKNLIKMDQIMFPKQALLHLRIEKGIENMNIDAFALIPITVLLLHFSTTQRNRTRGKISIFMVNERLCLKGEDIQYIEEPARFKIEFEQLHRQIIIHQMQIERFDYLIIHHTLNFDIVF</sequence>
<feature type="transmembrane region" description="Helical" evidence="1">
    <location>
        <begin position="26"/>
        <end position="45"/>
    </location>
</feature>
<evidence type="ECO:0000256" key="1">
    <source>
        <dbReference type="SAM" id="Phobius"/>
    </source>
</evidence>
<dbReference type="AlphaFoldDB" id="A0A4R2HLZ8"/>
<gene>
    <name evidence="2" type="ORF">EV200_101667</name>
</gene>
<keyword evidence="1" id="KW-0472">Membrane</keyword>
<protein>
    <recommendedName>
        <fullName evidence="4">Histidine kinase</fullName>
    </recommendedName>
</protein>